<dbReference type="InterPro" id="IPR024232">
    <property type="entry name" value="SpoIIIAH"/>
</dbReference>
<sequence>MLLKKQTVWLLTMLSLVVVLSVYYMTSPDQQKYQLAGVEEQEKKDVEKQDASVETEDRESVVSSVASDEVFEGLRLKLDEDRSKMKEELRDIMASTELPSAERSAAYDKIENLEQVAQKEAVLETLIIAMGYDDALVRADGEKVNITVKSDKPSAKAANEIIQVVKNELGHMQAVAVEFHPKK</sequence>
<accession>A0ABT9V660</accession>
<gene>
    <name evidence="3" type="ORF">J2S07_002753</name>
</gene>
<name>A0ABT9V660_9BACL</name>
<evidence type="ECO:0000313" key="3">
    <source>
        <dbReference type="EMBL" id="MDQ0156433.1"/>
    </source>
</evidence>
<keyword evidence="2" id="KW-0812">Transmembrane</keyword>
<proteinExistence type="predicted"/>
<feature type="transmembrane region" description="Helical" evidence="2">
    <location>
        <begin position="7"/>
        <end position="25"/>
    </location>
</feature>
<feature type="compositionally biased region" description="Basic and acidic residues" evidence="1">
    <location>
        <begin position="40"/>
        <end position="51"/>
    </location>
</feature>
<dbReference type="Proteomes" id="UP001231362">
    <property type="component" value="Unassembled WGS sequence"/>
</dbReference>
<comment type="caution">
    <text evidence="3">The sequence shown here is derived from an EMBL/GenBank/DDBJ whole genome shotgun (WGS) entry which is preliminary data.</text>
</comment>
<dbReference type="EMBL" id="JAUSTU010000012">
    <property type="protein sequence ID" value="MDQ0156433.1"/>
    <property type="molecule type" value="Genomic_DNA"/>
</dbReference>
<keyword evidence="2" id="KW-1133">Transmembrane helix</keyword>
<evidence type="ECO:0000256" key="1">
    <source>
        <dbReference type="SAM" id="MobiDB-lite"/>
    </source>
</evidence>
<evidence type="ECO:0000313" key="4">
    <source>
        <dbReference type="Proteomes" id="UP001231362"/>
    </source>
</evidence>
<feature type="region of interest" description="Disordered" evidence="1">
    <location>
        <begin position="39"/>
        <end position="59"/>
    </location>
</feature>
<keyword evidence="2" id="KW-0472">Membrane</keyword>
<dbReference type="InterPro" id="IPR038503">
    <property type="entry name" value="SpoIIIAH_sf"/>
</dbReference>
<dbReference type="Pfam" id="PF12685">
    <property type="entry name" value="SpoIIIAH"/>
    <property type="match status" value="1"/>
</dbReference>
<keyword evidence="4" id="KW-1185">Reference proteome</keyword>
<dbReference type="Gene3D" id="1.10.287.4300">
    <property type="entry name" value="Stage III sporulation protein AH-like"/>
    <property type="match status" value="1"/>
</dbReference>
<evidence type="ECO:0000256" key="2">
    <source>
        <dbReference type="SAM" id="Phobius"/>
    </source>
</evidence>
<dbReference type="RefSeq" id="WP_307150941.1">
    <property type="nucleotide sequence ID" value="NZ_JAUSTU010000012.1"/>
</dbReference>
<reference evidence="3 4" key="1">
    <citation type="submission" date="2023-07" db="EMBL/GenBank/DDBJ databases">
        <title>Genomic Encyclopedia of Type Strains, Phase IV (KMG-IV): sequencing the most valuable type-strain genomes for metagenomic binning, comparative biology and taxonomic classification.</title>
        <authorList>
            <person name="Goeker M."/>
        </authorList>
    </citation>
    <scope>NUCLEOTIDE SEQUENCE [LARGE SCALE GENOMIC DNA]</scope>
    <source>
        <strain evidence="3 4">DSM 23948</strain>
    </source>
</reference>
<protein>
    <submittedName>
        <fullName evidence="3">Stage III sporulation protein AH</fullName>
    </submittedName>
</protein>
<organism evidence="3 4">
    <name type="scientific">Anoxybacillus andreesenii</name>
    <dbReference type="NCBI Taxonomy" id="1325932"/>
    <lineage>
        <taxon>Bacteria</taxon>
        <taxon>Bacillati</taxon>
        <taxon>Bacillota</taxon>
        <taxon>Bacilli</taxon>
        <taxon>Bacillales</taxon>
        <taxon>Anoxybacillaceae</taxon>
        <taxon>Anoxybacillus</taxon>
    </lineage>
</organism>